<dbReference type="Gene3D" id="1.10.238.10">
    <property type="entry name" value="EF-hand"/>
    <property type="match status" value="1"/>
</dbReference>
<dbReference type="CDD" id="cd02340">
    <property type="entry name" value="ZZ_NBR1_like"/>
    <property type="match status" value="1"/>
</dbReference>
<evidence type="ECO:0000256" key="1">
    <source>
        <dbReference type="ARBA" id="ARBA00022723"/>
    </source>
</evidence>
<dbReference type="Gene3D" id="3.30.60.90">
    <property type="match status" value="1"/>
</dbReference>
<keyword evidence="7" id="KW-0472">Membrane</keyword>
<keyword evidence="7" id="KW-1133">Transmembrane helix</keyword>
<feature type="region of interest" description="Disordered" evidence="6">
    <location>
        <begin position="644"/>
        <end position="691"/>
    </location>
</feature>
<keyword evidence="11" id="KW-1185">Reference proteome</keyword>
<sequence>MDLSTTTLTRERVSFALLSLAAVASLGYFCYQNYEPARPGGLHRSNAVRHRRRSLPDIHRPDHEQDHDHDAQRQRRDSRRSSVAPDESPGDENDENNRFRPLTDGETVAEENALEDDWYNAQPPFPTHQRAGQNIVNLLFRVSEDNARRNAYVHRGCQCNACGIVPIRGIRYRCANCADFDLCETCESQGLHTKTHIFYKIKIPAPRLGPRHMQPVWYPGDPESCPVVTLPKQLIIRLSKETGFERPELEAFWEQWTFMASTEWRDDPDELQLAMDRRTFERYMVPAGGDRHNAPNLLYDRMFAFYDTNHDDLIGFTEFLHGTAYRKRKDRLKRVFDGYDIDGDGFVNRRDFLRLFRAYYVLFKQMHKDILEGLDDQVMNSTEVHQLIAGRQPLSSFFAREDAYPRGDPDRPLEGKVVNNHSGEVLISDAINKAVKDDKSDAVDRGTMLASLFRKESDFSDNLFTQELGHPYLPDGTNNARYFRALLLSRPNSIHQLPPLLTEEPRGGDDLSSSYDEDGLSRTSDGEDENENETQDENRPVLVRRDTGDEDGDAPANESRRHGLNILTNDEEILAIVTGRIPISDALNPRPGPPPPGRRVRMNARRKLFERWRRRQFYLDEEEGAVPPDGWDQNDDVLANLSSTMAESSKSAQQPGLSPRSRSSSKVRFAEDTDDYEVRSNASTSSRGLSKRFDGLDIPYPERDAGKEVLYQVMQESFNELLDRLFKEKEDLAVEVAETREIRRKHRPLFESINLEEEDKRQGKLARNPEDQTLQELLAISGYSIDGTTQVEDDSSEAVADSAAKESGADYEAKAEEAIDHEGSGETVTDAAAGLTGENNPATEEPVSSEEAETEEYRDPTMPQFLPNSLPISHDTSKKNTETTAAPKEKPAMATLPNTPHSSTSPPTTPTATSTAAGSRARNGSSPSPQQTEAIPRNTLVKWKRLDVAEEEARERGGFGKLSYAEFDQIYKTEENGGTRLDYLGTWIDFCIPCL</sequence>
<keyword evidence="2 5" id="KW-0863">Zinc-finger</keyword>
<gene>
    <name evidence="10" type="ORF">B0T22DRAFT_87463</name>
</gene>
<evidence type="ECO:0000256" key="6">
    <source>
        <dbReference type="SAM" id="MobiDB-lite"/>
    </source>
</evidence>
<dbReference type="SMART" id="SM00054">
    <property type="entry name" value="EFh"/>
    <property type="match status" value="2"/>
</dbReference>
<feature type="compositionally biased region" description="Basic and acidic residues" evidence="6">
    <location>
        <begin position="536"/>
        <end position="547"/>
    </location>
</feature>
<dbReference type="CDD" id="cd00051">
    <property type="entry name" value="EFh"/>
    <property type="match status" value="1"/>
</dbReference>
<organism evidence="10 11">
    <name type="scientific">Podospora appendiculata</name>
    <dbReference type="NCBI Taxonomy" id="314037"/>
    <lineage>
        <taxon>Eukaryota</taxon>
        <taxon>Fungi</taxon>
        <taxon>Dikarya</taxon>
        <taxon>Ascomycota</taxon>
        <taxon>Pezizomycotina</taxon>
        <taxon>Sordariomycetes</taxon>
        <taxon>Sordariomycetidae</taxon>
        <taxon>Sordariales</taxon>
        <taxon>Podosporaceae</taxon>
        <taxon>Podospora</taxon>
    </lineage>
</organism>
<evidence type="ECO:0008006" key="12">
    <source>
        <dbReference type="Google" id="ProtNLM"/>
    </source>
</evidence>
<feature type="compositionally biased region" description="Basic and acidic residues" evidence="6">
    <location>
        <begin position="875"/>
        <end position="891"/>
    </location>
</feature>
<dbReference type="GO" id="GO:0008270">
    <property type="term" value="F:zinc ion binding"/>
    <property type="evidence" value="ECO:0007669"/>
    <property type="project" value="UniProtKB-KW"/>
</dbReference>
<evidence type="ECO:0000256" key="3">
    <source>
        <dbReference type="ARBA" id="ARBA00022833"/>
    </source>
</evidence>
<dbReference type="Proteomes" id="UP001270362">
    <property type="component" value="Unassembled WGS sequence"/>
</dbReference>
<dbReference type="InterPro" id="IPR018247">
    <property type="entry name" value="EF_Hand_1_Ca_BS"/>
</dbReference>
<evidence type="ECO:0000313" key="11">
    <source>
        <dbReference type="Proteomes" id="UP001270362"/>
    </source>
</evidence>
<evidence type="ECO:0000256" key="4">
    <source>
        <dbReference type="ARBA" id="ARBA00022837"/>
    </source>
</evidence>
<feature type="compositionally biased region" description="Polar residues" evidence="6">
    <location>
        <begin position="644"/>
        <end position="666"/>
    </location>
</feature>
<comment type="caution">
    <text evidence="10">The sequence shown here is derived from an EMBL/GenBank/DDBJ whole genome shotgun (WGS) entry which is preliminary data.</text>
</comment>
<evidence type="ECO:0000313" key="10">
    <source>
        <dbReference type="EMBL" id="KAK3694928.1"/>
    </source>
</evidence>
<dbReference type="SMART" id="SM00291">
    <property type="entry name" value="ZnF_ZZ"/>
    <property type="match status" value="1"/>
</dbReference>
<dbReference type="InterPro" id="IPR052260">
    <property type="entry name" value="Autophagy_Rcpt_SigReg"/>
</dbReference>
<dbReference type="AlphaFoldDB" id="A0AAE1CI39"/>
<name>A0AAE1CI39_9PEZI</name>
<evidence type="ECO:0000256" key="7">
    <source>
        <dbReference type="SAM" id="Phobius"/>
    </source>
</evidence>
<dbReference type="PANTHER" id="PTHR15090">
    <property type="entry name" value="SEQUESTOSOME 1-RELATED"/>
    <property type="match status" value="1"/>
</dbReference>
<evidence type="ECO:0000259" key="8">
    <source>
        <dbReference type="PROSITE" id="PS50135"/>
    </source>
</evidence>
<dbReference type="InterPro" id="IPR000433">
    <property type="entry name" value="Znf_ZZ"/>
</dbReference>
<evidence type="ECO:0000256" key="5">
    <source>
        <dbReference type="PROSITE-ProRule" id="PRU00228"/>
    </source>
</evidence>
<dbReference type="PROSITE" id="PS01357">
    <property type="entry name" value="ZF_ZZ_1"/>
    <property type="match status" value="1"/>
</dbReference>
<dbReference type="SUPFAM" id="SSF57850">
    <property type="entry name" value="RING/U-box"/>
    <property type="match status" value="1"/>
</dbReference>
<feature type="compositionally biased region" description="Acidic residues" evidence="6">
    <location>
        <begin position="526"/>
        <end position="535"/>
    </location>
</feature>
<reference evidence="10" key="1">
    <citation type="journal article" date="2023" name="Mol. Phylogenet. Evol.">
        <title>Genome-scale phylogeny and comparative genomics of the fungal order Sordariales.</title>
        <authorList>
            <person name="Hensen N."/>
            <person name="Bonometti L."/>
            <person name="Westerberg I."/>
            <person name="Brannstrom I.O."/>
            <person name="Guillou S."/>
            <person name="Cros-Aarteil S."/>
            <person name="Calhoun S."/>
            <person name="Haridas S."/>
            <person name="Kuo A."/>
            <person name="Mondo S."/>
            <person name="Pangilinan J."/>
            <person name="Riley R."/>
            <person name="LaButti K."/>
            <person name="Andreopoulos B."/>
            <person name="Lipzen A."/>
            <person name="Chen C."/>
            <person name="Yan M."/>
            <person name="Daum C."/>
            <person name="Ng V."/>
            <person name="Clum A."/>
            <person name="Steindorff A."/>
            <person name="Ohm R.A."/>
            <person name="Martin F."/>
            <person name="Silar P."/>
            <person name="Natvig D.O."/>
            <person name="Lalanne C."/>
            <person name="Gautier V."/>
            <person name="Ament-Velasquez S.L."/>
            <person name="Kruys A."/>
            <person name="Hutchinson M.I."/>
            <person name="Powell A.J."/>
            <person name="Barry K."/>
            <person name="Miller A.N."/>
            <person name="Grigoriev I.V."/>
            <person name="Debuchy R."/>
            <person name="Gladieux P."/>
            <person name="Hiltunen Thoren M."/>
            <person name="Johannesson H."/>
        </authorList>
    </citation>
    <scope>NUCLEOTIDE SEQUENCE</scope>
    <source>
        <strain evidence="10">CBS 314.62</strain>
    </source>
</reference>
<feature type="compositionally biased region" description="Basic and acidic residues" evidence="6">
    <location>
        <begin position="56"/>
        <end position="75"/>
    </location>
</feature>
<evidence type="ECO:0000259" key="9">
    <source>
        <dbReference type="PROSITE" id="PS50222"/>
    </source>
</evidence>
<dbReference type="InterPro" id="IPR011992">
    <property type="entry name" value="EF-hand-dom_pair"/>
</dbReference>
<evidence type="ECO:0000256" key="2">
    <source>
        <dbReference type="ARBA" id="ARBA00022771"/>
    </source>
</evidence>
<keyword evidence="4" id="KW-0106">Calcium</keyword>
<dbReference type="PROSITE" id="PS50222">
    <property type="entry name" value="EF_HAND_2"/>
    <property type="match status" value="1"/>
</dbReference>
<feature type="transmembrane region" description="Helical" evidence="7">
    <location>
        <begin position="12"/>
        <end position="29"/>
    </location>
</feature>
<feature type="domain" description="EF-hand" evidence="9">
    <location>
        <begin position="327"/>
        <end position="362"/>
    </location>
</feature>
<feature type="region of interest" description="Disordered" evidence="6">
    <location>
        <begin position="788"/>
        <end position="939"/>
    </location>
</feature>
<dbReference type="PROSITE" id="PS50135">
    <property type="entry name" value="ZF_ZZ_2"/>
    <property type="match status" value="1"/>
</dbReference>
<proteinExistence type="predicted"/>
<feature type="compositionally biased region" description="Polar residues" evidence="6">
    <location>
        <begin position="922"/>
        <end position="933"/>
    </location>
</feature>
<dbReference type="GO" id="GO:0005509">
    <property type="term" value="F:calcium ion binding"/>
    <property type="evidence" value="ECO:0007669"/>
    <property type="project" value="InterPro"/>
</dbReference>
<feature type="region of interest" description="Disordered" evidence="6">
    <location>
        <begin position="56"/>
        <end position="102"/>
    </location>
</feature>
<feature type="domain" description="ZZ-type" evidence="8">
    <location>
        <begin position="154"/>
        <end position="206"/>
    </location>
</feature>
<dbReference type="SUPFAM" id="SSF47473">
    <property type="entry name" value="EF-hand"/>
    <property type="match status" value="1"/>
</dbReference>
<dbReference type="EMBL" id="JAULSO010000001">
    <property type="protein sequence ID" value="KAK3694928.1"/>
    <property type="molecule type" value="Genomic_DNA"/>
</dbReference>
<dbReference type="PROSITE" id="PS00018">
    <property type="entry name" value="EF_HAND_1"/>
    <property type="match status" value="1"/>
</dbReference>
<accession>A0AAE1CI39</accession>
<dbReference type="InterPro" id="IPR043145">
    <property type="entry name" value="Znf_ZZ_sf"/>
</dbReference>
<dbReference type="InterPro" id="IPR002048">
    <property type="entry name" value="EF_hand_dom"/>
</dbReference>
<keyword evidence="3" id="KW-0862">Zinc</keyword>
<feature type="compositionally biased region" description="Basic and acidic residues" evidence="6">
    <location>
        <begin position="803"/>
        <end position="824"/>
    </location>
</feature>
<keyword evidence="1" id="KW-0479">Metal-binding</keyword>
<feature type="compositionally biased region" description="Acidic residues" evidence="6">
    <location>
        <begin position="847"/>
        <end position="856"/>
    </location>
</feature>
<keyword evidence="7" id="KW-0812">Transmembrane</keyword>
<feature type="compositionally biased region" description="Low complexity" evidence="6">
    <location>
        <begin position="899"/>
        <end position="917"/>
    </location>
</feature>
<reference evidence="10" key="2">
    <citation type="submission" date="2023-06" db="EMBL/GenBank/DDBJ databases">
        <authorList>
            <consortium name="Lawrence Berkeley National Laboratory"/>
            <person name="Haridas S."/>
            <person name="Hensen N."/>
            <person name="Bonometti L."/>
            <person name="Westerberg I."/>
            <person name="Brannstrom I.O."/>
            <person name="Guillou S."/>
            <person name="Cros-Aarteil S."/>
            <person name="Calhoun S."/>
            <person name="Kuo A."/>
            <person name="Mondo S."/>
            <person name="Pangilinan J."/>
            <person name="Riley R."/>
            <person name="Labutti K."/>
            <person name="Andreopoulos B."/>
            <person name="Lipzen A."/>
            <person name="Chen C."/>
            <person name="Yanf M."/>
            <person name="Daum C."/>
            <person name="Ng V."/>
            <person name="Clum A."/>
            <person name="Steindorff A."/>
            <person name="Ohm R."/>
            <person name="Martin F."/>
            <person name="Silar P."/>
            <person name="Natvig D."/>
            <person name="Lalanne C."/>
            <person name="Gautier V."/>
            <person name="Ament-Velasquez S.L."/>
            <person name="Kruys A."/>
            <person name="Hutchinson M.I."/>
            <person name="Powell A.J."/>
            <person name="Barry K."/>
            <person name="Miller A.N."/>
            <person name="Grigoriev I.V."/>
            <person name="Debuchy R."/>
            <person name="Gladieux P."/>
            <person name="Thoren M.H."/>
            <person name="Johannesson H."/>
        </authorList>
    </citation>
    <scope>NUCLEOTIDE SEQUENCE</scope>
    <source>
        <strain evidence="10">CBS 314.62</strain>
    </source>
</reference>
<protein>
    <recommendedName>
        <fullName evidence="12">E3 ubiquitin-protein ligase HERC2</fullName>
    </recommendedName>
</protein>
<dbReference type="Pfam" id="PF00569">
    <property type="entry name" value="ZZ"/>
    <property type="match status" value="1"/>
</dbReference>
<feature type="region of interest" description="Disordered" evidence="6">
    <location>
        <begin position="497"/>
        <end position="564"/>
    </location>
</feature>